<evidence type="ECO:0000313" key="3">
    <source>
        <dbReference type="Proteomes" id="UP000654075"/>
    </source>
</evidence>
<dbReference type="AlphaFoldDB" id="A0A813DP52"/>
<proteinExistence type="predicted"/>
<gene>
    <name evidence="2" type="ORF">PGLA1383_LOCUS9658</name>
</gene>
<sequence length="70" mass="7312">QVLQMQQVQQAVSILAQLFEGGAAANSDNSNNNNNSSNNNNITKTSSKHSSSSDYLPLSILPLAPSPPSA</sequence>
<feature type="compositionally biased region" description="Low complexity" evidence="1">
    <location>
        <begin position="26"/>
        <end position="63"/>
    </location>
</feature>
<evidence type="ECO:0000313" key="2">
    <source>
        <dbReference type="EMBL" id="CAE8590958.1"/>
    </source>
</evidence>
<name>A0A813DP52_POLGL</name>
<keyword evidence="3" id="KW-1185">Reference proteome</keyword>
<accession>A0A813DP52</accession>
<organism evidence="2 3">
    <name type="scientific">Polarella glacialis</name>
    <name type="common">Dinoflagellate</name>
    <dbReference type="NCBI Taxonomy" id="89957"/>
    <lineage>
        <taxon>Eukaryota</taxon>
        <taxon>Sar</taxon>
        <taxon>Alveolata</taxon>
        <taxon>Dinophyceae</taxon>
        <taxon>Suessiales</taxon>
        <taxon>Suessiaceae</taxon>
        <taxon>Polarella</taxon>
    </lineage>
</organism>
<evidence type="ECO:0000256" key="1">
    <source>
        <dbReference type="SAM" id="MobiDB-lite"/>
    </source>
</evidence>
<feature type="non-terminal residue" evidence="2">
    <location>
        <position position="70"/>
    </location>
</feature>
<comment type="caution">
    <text evidence="2">The sequence shown here is derived from an EMBL/GenBank/DDBJ whole genome shotgun (WGS) entry which is preliminary data.</text>
</comment>
<dbReference type="EMBL" id="CAJNNV010004599">
    <property type="protein sequence ID" value="CAE8590958.1"/>
    <property type="molecule type" value="Genomic_DNA"/>
</dbReference>
<reference evidence="2" key="1">
    <citation type="submission" date="2021-02" db="EMBL/GenBank/DDBJ databases">
        <authorList>
            <person name="Dougan E. K."/>
            <person name="Rhodes N."/>
            <person name="Thang M."/>
            <person name="Chan C."/>
        </authorList>
    </citation>
    <scope>NUCLEOTIDE SEQUENCE</scope>
</reference>
<feature type="region of interest" description="Disordered" evidence="1">
    <location>
        <begin position="23"/>
        <end position="70"/>
    </location>
</feature>
<dbReference type="Proteomes" id="UP000654075">
    <property type="component" value="Unassembled WGS sequence"/>
</dbReference>
<protein>
    <submittedName>
        <fullName evidence="2">Uncharacterized protein</fullName>
    </submittedName>
</protein>
<feature type="non-terminal residue" evidence="2">
    <location>
        <position position="1"/>
    </location>
</feature>